<name>H8GS12_DEIGI</name>
<protein>
    <submittedName>
        <fullName evidence="1">Uncharacterized protein</fullName>
    </submittedName>
</protein>
<evidence type="ECO:0000313" key="1">
    <source>
        <dbReference type="EMBL" id="AFD26403.1"/>
    </source>
</evidence>
<dbReference type="HOGENOM" id="CLU_2805334_0_0_0"/>
<dbReference type="EMBL" id="CP002191">
    <property type="protein sequence ID" value="AFD26403.1"/>
    <property type="molecule type" value="Genomic_DNA"/>
</dbReference>
<dbReference type="KEGG" id="dgo:DGo_CA2476"/>
<dbReference type="AlphaFoldDB" id="H8GS12"/>
<dbReference type="Proteomes" id="UP000007575">
    <property type="component" value="Chromosome"/>
</dbReference>
<organism evidence="1 2">
    <name type="scientific">Deinococcus gobiensis (strain DSM 21396 / JCM 16679 / CGMCC 1.7299 / I-0)</name>
    <dbReference type="NCBI Taxonomy" id="745776"/>
    <lineage>
        <taxon>Bacteria</taxon>
        <taxon>Thermotogati</taxon>
        <taxon>Deinococcota</taxon>
        <taxon>Deinococci</taxon>
        <taxon>Deinococcales</taxon>
        <taxon>Deinococcaceae</taxon>
        <taxon>Deinococcus</taxon>
    </lineage>
</organism>
<reference evidence="1 2" key="1">
    <citation type="journal article" date="2012" name="PLoS ONE">
        <title>Genome sequence and transcriptome analysis of the radioresistant bacterium Deinococcus gobiensis: insights into the extreme environmental adaptations.</title>
        <authorList>
            <person name="Yuan M."/>
            <person name="Chen M."/>
            <person name="Zhang W."/>
            <person name="Lu W."/>
            <person name="Wang J."/>
            <person name="Yang M."/>
            <person name="Zhao P."/>
            <person name="Tang R."/>
            <person name="Li X."/>
            <person name="Hao Y."/>
            <person name="Zhou Z."/>
            <person name="Zhan Y."/>
            <person name="Yu H."/>
            <person name="Teng C."/>
            <person name="Yan Y."/>
            <person name="Ping S."/>
            <person name="Wang Y."/>
            <person name="Lin M."/>
        </authorList>
    </citation>
    <scope>NUCLEOTIDE SEQUENCE [LARGE SCALE GENOMIC DNA]</scope>
    <source>
        <strain evidence="1 2">I-0</strain>
    </source>
</reference>
<sequence>MTLSGLGHIAAQIISALKPPWRSTRPAWKRASVFSTDEDTLKGSFEFILDTIPVSHGMNFLPPMPEA</sequence>
<accession>H8GS12</accession>
<evidence type="ECO:0000313" key="2">
    <source>
        <dbReference type="Proteomes" id="UP000007575"/>
    </source>
</evidence>
<gene>
    <name evidence="1" type="ordered locus">DGo_CA2476</name>
</gene>
<proteinExistence type="predicted"/>
<keyword evidence="2" id="KW-1185">Reference proteome</keyword>